<dbReference type="Proteomes" id="UP000663828">
    <property type="component" value="Unassembled WGS sequence"/>
</dbReference>
<accession>A0A813QWQ3</accession>
<protein>
    <submittedName>
        <fullName evidence="3">Uncharacterized protein</fullName>
    </submittedName>
</protein>
<evidence type="ECO:0000313" key="4">
    <source>
        <dbReference type="Proteomes" id="UP000663828"/>
    </source>
</evidence>
<keyword evidence="4" id="KW-1185">Reference proteome</keyword>
<comment type="caution">
    <text evidence="3">The sequence shown here is derived from an EMBL/GenBank/DDBJ whole genome shotgun (WGS) entry which is preliminary data.</text>
</comment>
<evidence type="ECO:0000313" key="3">
    <source>
        <dbReference type="EMBL" id="CAF0772201.1"/>
    </source>
</evidence>
<reference evidence="3" key="1">
    <citation type="submission" date="2021-02" db="EMBL/GenBank/DDBJ databases">
        <authorList>
            <person name="Nowell W R."/>
        </authorList>
    </citation>
    <scope>NUCLEOTIDE SEQUENCE</scope>
</reference>
<dbReference type="AlphaFoldDB" id="A0A813QWQ3"/>
<dbReference type="PANTHER" id="PTHR45641">
    <property type="entry name" value="TETRATRICOPEPTIDE REPEAT PROTEIN (AFU_ORTHOLOGUE AFUA_6G03870)"/>
    <property type="match status" value="1"/>
</dbReference>
<sequence length="194" mass="22327">MSMCWYTCGCFLYRMLHRALQLMDGDIIIRVSFYINDVHRCIEKLHQEHQNENTTAQVPAVCHDQGISKLDFDYLQQIRGGLLSFNSSLSITKKLRQVSIAYAKLVIVTLNDHIAAVHHNMNNNATAFFYYEETLTIWQASVPPTHSDRATSYHSKKNYCEVLSSYQKVLKIQLTLLLPTHPHLALSYDNIGNH</sequence>
<evidence type="ECO:0000256" key="1">
    <source>
        <dbReference type="ARBA" id="ARBA00022737"/>
    </source>
</evidence>
<keyword evidence="2" id="KW-0802">TPR repeat</keyword>
<dbReference type="Gene3D" id="1.25.40.10">
    <property type="entry name" value="Tetratricopeptide repeat domain"/>
    <property type="match status" value="1"/>
</dbReference>
<dbReference type="SUPFAM" id="SSF48452">
    <property type="entry name" value="TPR-like"/>
    <property type="match status" value="1"/>
</dbReference>
<name>A0A813QWQ3_ADIRI</name>
<evidence type="ECO:0000256" key="2">
    <source>
        <dbReference type="ARBA" id="ARBA00022803"/>
    </source>
</evidence>
<dbReference type="InterPro" id="IPR011990">
    <property type="entry name" value="TPR-like_helical_dom_sf"/>
</dbReference>
<gene>
    <name evidence="3" type="ORF">XAT740_LOCUS1511</name>
</gene>
<organism evidence="3 4">
    <name type="scientific">Adineta ricciae</name>
    <name type="common">Rotifer</name>
    <dbReference type="NCBI Taxonomy" id="249248"/>
    <lineage>
        <taxon>Eukaryota</taxon>
        <taxon>Metazoa</taxon>
        <taxon>Spiralia</taxon>
        <taxon>Gnathifera</taxon>
        <taxon>Rotifera</taxon>
        <taxon>Eurotatoria</taxon>
        <taxon>Bdelloidea</taxon>
        <taxon>Adinetida</taxon>
        <taxon>Adinetidae</taxon>
        <taxon>Adineta</taxon>
    </lineage>
</organism>
<dbReference type="EMBL" id="CAJNOR010000047">
    <property type="protein sequence ID" value="CAF0772201.1"/>
    <property type="molecule type" value="Genomic_DNA"/>
</dbReference>
<dbReference type="PANTHER" id="PTHR45641:SF1">
    <property type="entry name" value="AAA+ ATPASE DOMAIN-CONTAINING PROTEIN"/>
    <property type="match status" value="1"/>
</dbReference>
<keyword evidence="1" id="KW-0677">Repeat</keyword>
<proteinExistence type="predicted"/>